<gene>
    <name evidence="4" type="ORF">HNQ03_002466</name>
</gene>
<evidence type="ECO:0000256" key="1">
    <source>
        <dbReference type="ARBA" id="ARBA00022729"/>
    </source>
</evidence>
<sequence>MKKQLLFFTLILPFFFNAQFTFDKGYFIDNEGTRIDCVIKNFDRSETPQEFEYKLENSDVLLKKSPKSVSYFEIYDVAKYVGAEVDFEKYDSDIRNLDTNKNPNFESKNLFLRIVVDGEYDLFKYLVGKQTTFYYRKGDGKIRPLIYKPYEIKTGSIAYNKQYIDEIEKEVTCDNVSDKLRTPDYYEVDLRKYFNAINLCVDSDYTKLEVKKSSGKFNVYIRPRLNLNNLQFNTNVPGQIFEMDSKSSFGFGLELEYLPGFTNQKLALIFEPSFQTYKAENTFIIPKSYGGNLIANIDYKSLDLEFGFRYYIFIDNKSKFFVNTFFVTNFNKQSSFTLKTEDGTIIENSEGLSQLTLGIGVGYNYNKKISAEIRYNSPKRIIIPNNADTGYQNLSFALGYNIF</sequence>
<dbReference type="RefSeq" id="WP_173779943.1">
    <property type="nucleotide sequence ID" value="NZ_JABSNO010000020.1"/>
</dbReference>
<name>A0A8J8K9R9_9FLAO</name>
<dbReference type="InterPro" id="IPR027385">
    <property type="entry name" value="Beta-barrel_OMP"/>
</dbReference>
<dbReference type="Proteomes" id="UP000610746">
    <property type="component" value="Unassembled WGS sequence"/>
</dbReference>
<evidence type="ECO:0000313" key="4">
    <source>
        <dbReference type="EMBL" id="NRS93377.1"/>
    </source>
</evidence>
<proteinExistence type="predicted"/>
<protein>
    <recommendedName>
        <fullName evidence="3">Outer membrane protein beta-barrel domain-containing protein</fullName>
    </recommendedName>
</protein>
<feature type="domain" description="Outer membrane protein beta-barrel" evidence="3">
    <location>
        <begin position="215"/>
        <end position="401"/>
    </location>
</feature>
<keyword evidence="1 2" id="KW-0732">Signal</keyword>
<evidence type="ECO:0000313" key="5">
    <source>
        <dbReference type="Proteomes" id="UP000610746"/>
    </source>
</evidence>
<evidence type="ECO:0000259" key="3">
    <source>
        <dbReference type="Pfam" id="PF13505"/>
    </source>
</evidence>
<dbReference type="EMBL" id="JABSNO010000020">
    <property type="protein sequence ID" value="NRS93377.1"/>
    <property type="molecule type" value="Genomic_DNA"/>
</dbReference>
<keyword evidence="5" id="KW-1185">Reference proteome</keyword>
<feature type="chain" id="PRO_5035179031" description="Outer membrane protein beta-barrel domain-containing protein" evidence="2">
    <location>
        <begin position="19"/>
        <end position="403"/>
    </location>
</feature>
<organism evidence="4 5">
    <name type="scientific">Frigoriflavimonas asaccharolytica</name>
    <dbReference type="NCBI Taxonomy" id="2735899"/>
    <lineage>
        <taxon>Bacteria</taxon>
        <taxon>Pseudomonadati</taxon>
        <taxon>Bacteroidota</taxon>
        <taxon>Flavobacteriia</taxon>
        <taxon>Flavobacteriales</taxon>
        <taxon>Weeksellaceae</taxon>
        <taxon>Frigoriflavimonas</taxon>
    </lineage>
</organism>
<dbReference type="Pfam" id="PF13505">
    <property type="entry name" value="OMP_b-brl"/>
    <property type="match status" value="1"/>
</dbReference>
<evidence type="ECO:0000256" key="2">
    <source>
        <dbReference type="SAM" id="SignalP"/>
    </source>
</evidence>
<accession>A0A8J8K9R9</accession>
<dbReference type="AlphaFoldDB" id="A0A8J8K9R9"/>
<feature type="signal peptide" evidence="2">
    <location>
        <begin position="1"/>
        <end position="18"/>
    </location>
</feature>
<comment type="caution">
    <text evidence="4">The sequence shown here is derived from an EMBL/GenBank/DDBJ whole genome shotgun (WGS) entry which is preliminary data.</text>
</comment>
<reference evidence="4" key="1">
    <citation type="submission" date="2020-05" db="EMBL/GenBank/DDBJ databases">
        <title>Genomic Encyclopedia of Type Strains, Phase IV (KMG-V): Genome sequencing to study the core and pangenomes of soil and plant-associated prokaryotes.</title>
        <authorList>
            <person name="Whitman W."/>
        </authorList>
    </citation>
    <scope>NUCLEOTIDE SEQUENCE</scope>
    <source>
        <strain evidence="4">16F</strain>
    </source>
</reference>